<dbReference type="PANTHER" id="PTHR46033:SF8">
    <property type="entry name" value="PROTEIN MAINTENANCE OF MERISTEMS-LIKE"/>
    <property type="match status" value="1"/>
</dbReference>
<dbReference type="InterPro" id="IPR044824">
    <property type="entry name" value="MAIN-like"/>
</dbReference>
<dbReference type="Proteomes" id="UP001154282">
    <property type="component" value="Unassembled WGS sequence"/>
</dbReference>
<gene>
    <name evidence="2" type="ORF">LITE_LOCUS12154</name>
</gene>
<protein>
    <recommendedName>
        <fullName evidence="1">Aminotransferase-like plant mobile domain-containing protein</fullName>
    </recommendedName>
</protein>
<feature type="domain" description="Aminotransferase-like plant mobile" evidence="1">
    <location>
        <begin position="72"/>
        <end position="128"/>
    </location>
</feature>
<dbReference type="Pfam" id="PF10536">
    <property type="entry name" value="PMD"/>
    <property type="match status" value="1"/>
</dbReference>
<dbReference type="PANTHER" id="PTHR46033">
    <property type="entry name" value="PROTEIN MAIN-LIKE 2"/>
    <property type="match status" value="1"/>
</dbReference>
<sequence>MGAEMYDPRLYIDYGPKDTRHLTDQEAHRSRAIWDNNPESLIPVIHKGTTNLPAWHDRLASYIERIGLGMLRHFMWIEIDNDPLTAMSEGWRPKTHTFHLPEGEMTITLKDLTIFTGLPISGEAIIGSTT</sequence>
<evidence type="ECO:0000259" key="1">
    <source>
        <dbReference type="Pfam" id="PF10536"/>
    </source>
</evidence>
<name>A0AAV0J226_9ROSI</name>
<organism evidence="2 3">
    <name type="scientific">Linum tenue</name>
    <dbReference type="NCBI Taxonomy" id="586396"/>
    <lineage>
        <taxon>Eukaryota</taxon>
        <taxon>Viridiplantae</taxon>
        <taxon>Streptophyta</taxon>
        <taxon>Embryophyta</taxon>
        <taxon>Tracheophyta</taxon>
        <taxon>Spermatophyta</taxon>
        <taxon>Magnoliopsida</taxon>
        <taxon>eudicotyledons</taxon>
        <taxon>Gunneridae</taxon>
        <taxon>Pentapetalae</taxon>
        <taxon>rosids</taxon>
        <taxon>fabids</taxon>
        <taxon>Malpighiales</taxon>
        <taxon>Linaceae</taxon>
        <taxon>Linum</taxon>
    </lineage>
</organism>
<dbReference type="GO" id="GO:0010073">
    <property type="term" value="P:meristem maintenance"/>
    <property type="evidence" value="ECO:0007669"/>
    <property type="project" value="InterPro"/>
</dbReference>
<evidence type="ECO:0000313" key="2">
    <source>
        <dbReference type="EMBL" id="CAI0403682.1"/>
    </source>
</evidence>
<dbReference type="EMBL" id="CAMGYJ010000004">
    <property type="protein sequence ID" value="CAI0403682.1"/>
    <property type="molecule type" value="Genomic_DNA"/>
</dbReference>
<accession>A0AAV0J226</accession>
<dbReference type="AlphaFoldDB" id="A0AAV0J226"/>
<keyword evidence="3" id="KW-1185">Reference proteome</keyword>
<comment type="caution">
    <text evidence="2">The sequence shown here is derived from an EMBL/GenBank/DDBJ whole genome shotgun (WGS) entry which is preliminary data.</text>
</comment>
<reference evidence="2" key="1">
    <citation type="submission" date="2022-08" db="EMBL/GenBank/DDBJ databases">
        <authorList>
            <person name="Gutierrez-Valencia J."/>
        </authorList>
    </citation>
    <scope>NUCLEOTIDE SEQUENCE</scope>
</reference>
<proteinExistence type="predicted"/>
<dbReference type="InterPro" id="IPR019557">
    <property type="entry name" value="AminoTfrase-like_pln_mobile"/>
</dbReference>
<feature type="non-terminal residue" evidence="2">
    <location>
        <position position="130"/>
    </location>
</feature>
<evidence type="ECO:0000313" key="3">
    <source>
        <dbReference type="Proteomes" id="UP001154282"/>
    </source>
</evidence>